<dbReference type="InterPro" id="IPR025309">
    <property type="entry name" value="KTSC_dom"/>
</dbReference>
<name>A0A326RLZ2_9BACT</name>
<dbReference type="InterPro" id="IPR036869">
    <property type="entry name" value="J_dom_sf"/>
</dbReference>
<dbReference type="SUPFAM" id="SSF46565">
    <property type="entry name" value="Chaperone J-domain"/>
    <property type="match status" value="1"/>
</dbReference>
<dbReference type="OrthoDB" id="665715at2"/>
<protein>
    <submittedName>
        <fullName evidence="2">KTSC domain-containing protein</fullName>
    </submittedName>
</protein>
<evidence type="ECO:0000313" key="3">
    <source>
        <dbReference type="Proteomes" id="UP000248917"/>
    </source>
</evidence>
<dbReference type="RefSeq" id="WP_111394470.1">
    <property type="nucleotide sequence ID" value="NZ_QKTX01000016.1"/>
</dbReference>
<sequence>MKRINEYKKLFNIEGPIDLKQLKTTYRNLVKEWHPDKFREGDELAKEAEEKSTKIIDGYHFLVSIAPETLAANLEEYTKTATESGIADFHYKNQVMEITFLDGNTYEYFGVSKNTYTKFLSADNAYRFARRNILNSYLYRKSKRTAETV</sequence>
<keyword evidence="3" id="KW-1185">Reference proteome</keyword>
<dbReference type="SMART" id="SM00271">
    <property type="entry name" value="DnaJ"/>
    <property type="match status" value="1"/>
</dbReference>
<dbReference type="CDD" id="cd06257">
    <property type="entry name" value="DnaJ"/>
    <property type="match status" value="1"/>
</dbReference>
<dbReference type="InterPro" id="IPR001623">
    <property type="entry name" value="DnaJ_domain"/>
</dbReference>
<feature type="domain" description="J" evidence="1">
    <location>
        <begin position="6"/>
        <end position="81"/>
    </location>
</feature>
<dbReference type="Gene3D" id="1.10.287.110">
    <property type="entry name" value="DnaJ domain"/>
    <property type="match status" value="1"/>
</dbReference>
<proteinExistence type="predicted"/>
<dbReference type="AlphaFoldDB" id="A0A326RLZ2"/>
<comment type="caution">
    <text evidence="2">The sequence shown here is derived from an EMBL/GenBank/DDBJ whole genome shotgun (WGS) entry which is preliminary data.</text>
</comment>
<dbReference type="EMBL" id="QKTX01000016">
    <property type="protein sequence ID" value="PZV78636.1"/>
    <property type="molecule type" value="Genomic_DNA"/>
</dbReference>
<reference evidence="2 3" key="1">
    <citation type="submission" date="2018-06" db="EMBL/GenBank/DDBJ databases">
        <title>Genomic Encyclopedia of Archaeal and Bacterial Type Strains, Phase II (KMG-II): from individual species to whole genera.</title>
        <authorList>
            <person name="Goeker M."/>
        </authorList>
    </citation>
    <scope>NUCLEOTIDE SEQUENCE [LARGE SCALE GENOMIC DNA]</scope>
    <source>
        <strain evidence="2 3">T4</strain>
    </source>
</reference>
<dbReference type="PROSITE" id="PS50076">
    <property type="entry name" value="DNAJ_2"/>
    <property type="match status" value="1"/>
</dbReference>
<gene>
    <name evidence="2" type="ORF">CLV31_11665</name>
</gene>
<organism evidence="2 3">
    <name type="scientific">Algoriphagus aquaeductus</name>
    <dbReference type="NCBI Taxonomy" id="475299"/>
    <lineage>
        <taxon>Bacteria</taxon>
        <taxon>Pseudomonadati</taxon>
        <taxon>Bacteroidota</taxon>
        <taxon>Cytophagia</taxon>
        <taxon>Cytophagales</taxon>
        <taxon>Cyclobacteriaceae</taxon>
        <taxon>Algoriphagus</taxon>
    </lineage>
</organism>
<accession>A0A326RLZ2</accession>
<dbReference type="Proteomes" id="UP000248917">
    <property type="component" value="Unassembled WGS sequence"/>
</dbReference>
<evidence type="ECO:0000313" key="2">
    <source>
        <dbReference type="EMBL" id="PZV78636.1"/>
    </source>
</evidence>
<evidence type="ECO:0000259" key="1">
    <source>
        <dbReference type="PROSITE" id="PS50076"/>
    </source>
</evidence>
<dbReference type="Pfam" id="PF13619">
    <property type="entry name" value="KTSC"/>
    <property type="match status" value="1"/>
</dbReference>